<feature type="compositionally biased region" description="Pro residues" evidence="1">
    <location>
        <begin position="413"/>
        <end position="433"/>
    </location>
</feature>
<dbReference type="AlphaFoldDB" id="A0A397DI83"/>
<proteinExistence type="predicted"/>
<protein>
    <recommendedName>
        <fullName evidence="2">SAC3/GANP/THP3 conserved domain-containing protein</fullName>
    </recommendedName>
</protein>
<reference evidence="3 4" key="1">
    <citation type="submission" date="2018-08" db="EMBL/GenBank/DDBJ databases">
        <title>Aphanomyces genome sequencing and annotation.</title>
        <authorList>
            <person name="Minardi D."/>
            <person name="Oidtmann B."/>
            <person name="Van Der Giezen M."/>
            <person name="Studholme D.J."/>
        </authorList>
    </citation>
    <scope>NUCLEOTIDE SEQUENCE [LARGE SCALE GENOMIC DNA]</scope>
    <source>
        <strain evidence="3 4">SA</strain>
    </source>
</reference>
<dbReference type="VEuPathDB" id="FungiDB:H257_14608"/>
<dbReference type="InterPro" id="IPR045107">
    <property type="entry name" value="SAC3/GANP/THP3"/>
</dbReference>
<evidence type="ECO:0000313" key="3">
    <source>
        <dbReference type="EMBL" id="RHY64917.1"/>
    </source>
</evidence>
<dbReference type="GO" id="GO:0006406">
    <property type="term" value="P:mRNA export from nucleus"/>
    <property type="evidence" value="ECO:0007669"/>
    <property type="project" value="TreeGrafter"/>
</dbReference>
<dbReference type="InterPro" id="IPR005062">
    <property type="entry name" value="SAC3/GANP/THP3_conserved"/>
</dbReference>
<evidence type="ECO:0000259" key="2">
    <source>
        <dbReference type="Pfam" id="PF03399"/>
    </source>
</evidence>
<dbReference type="Proteomes" id="UP000265716">
    <property type="component" value="Unassembled WGS sequence"/>
</dbReference>
<comment type="caution">
    <text evidence="3">The sequence shown here is derived from an EMBL/GenBank/DDBJ whole genome shotgun (WGS) entry which is preliminary data.</text>
</comment>
<name>A0A397DI83_APHAT</name>
<evidence type="ECO:0000256" key="1">
    <source>
        <dbReference type="SAM" id="MobiDB-lite"/>
    </source>
</evidence>
<sequence length="1133" mass="125855">MDDQPDNDVEKLDLSSAVTIDGLCVDMCSPKERDEQIRCDDLSTFEKGNPPEAFIIKRYQRSAADHKLDIPSEIRPLGVLRMTQLYLEQHVIDLDECGPDPRFNPPRVPDFLDLYNFFWNRARMIRNDFTLQNYRGGGRHHVIAMDVHERIARFFILCEHELIENPKFIEQQNMEQLGKSSPFEAEFAGYFILLHLDKASAVLKFTKRLPRSLLHSTFVQFAMAAFVARHTNDYVAFFRLVRQASLLQACLLHRYFPLARSDALGCMARVYRHPYPLEPLVRLLCFDSLQHAATVVGLHGLALSADGASVVFGTADFVADKVPVTCSDVYVRSKQGDWRRRDVCRGVTEYDPDKYPLLPRQIQETEMDERRRLYPTRPLYNDPFSKFTLENAQPNSDIHQLRRVGTSSASLEAPPPPVLAEPLSSAPPPPPPRPLTTVFGSKKPPVVDEMGVIPGLSKLTEIEQRQKRLQQDKQRLLDEIAKRQHKIDDAAAIAKQKEADAAAIAAATRKAQEAAAAKEAKEAAAKEAAAKAAKEAADKEAAAEKKRVELERKEAAKRESERREALKAKYEIQALGQTWLRINFDSHDAVVARSNAMLKQEHDEVARAQRLAVQKLRFALWRKMVSRQQRPRVPGNAKFEPSTCGPHATASSVVQFQGPIESLLSNYYPKATPPTAWTSTDKAITDASHAAMLALQHQLHKPVDVAGLLAPRLKRRYPRASSLAYSIAICRLPTDEDEDDKVSSSTSSTSTFDAAAWLAAKCGVSSGGHRVYTHESFALHLSSSVAPRSGPNTAVWFPVAFACLDQVGPWVRRLVNSSVLRGAPTAVHVVALTALHPHEVEATGQIELDRLASNWHLHWHVGPWDAAHAVVTSLAKSMGDTVTLIPVVPFTNVPLRDTIDDVVALTLHQTSLLSRPHISDLVRHVHHALSVLQRLFDASDSSSSDLMGQVLAAVPPSGTSGSTHGWIHSLPTLSATQRELAVHLVEAAWQLPHDQDEDASPAKSIVSIVYAIVLNGIEGLDAAVVALPTSWVVECRQLMHLVRTVSSIDKHARVLGKKRPPEDENVSTGALVAMMKKRSTTLTTAMTITPTTRHALQAKWKRDAARMRAMRALDHEKAAHAAFRRMLESAFET</sequence>
<dbReference type="Pfam" id="PF03399">
    <property type="entry name" value="SAC3_GANP"/>
    <property type="match status" value="1"/>
</dbReference>
<dbReference type="Gene3D" id="1.25.40.990">
    <property type="match status" value="1"/>
</dbReference>
<feature type="domain" description="SAC3/GANP/THP3 conserved" evidence="2">
    <location>
        <begin position="27"/>
        <end position="303"/>
    </location>
</feature>
<feature type="region of interest" description="Disordered" evidence="1">
    <location>
        <begin position="405"/>
        <end position="433"/>
    </location>
</feature>
<dbReference type="PANTHER" id="PTHR12436:SF3">
    <property type="entry name" value="GERMINAL-CENTER ASSOCIATED NUCLEAR PROTEIN"/>
    <property type="match status" value="1"/>
</dbReference>
<evidence type="ECO:0000313" key="4">
    <source>
        <dbReference type="Proteomes" id="UP000265716"/>
    </source>
</evidence>
<accession>A0A397DI83</accession>
<dbReference type="GO" id="GO:0005737">
    <property type="term" value="C:cytoplasm"/>
    <property type="evidence" value="ECO:0007669"/>
    <property type="project" value="TreeGrafter"/>
</dbReference>
<dbReference type="PANTHER" id="PTHR12436">
    <property type="entry name" value="80 KDA MCM3-ASSOCIATED PROTEIN"/>
    <property type="match status" value="1"/>
</dbReference>
<feature type="region of interest" description="Disordered" evidence="1">
    <location>
        <begin position="541"/>
        <end position="563"/>
    </location>
</feature>
<organism evidence="3 4">
    <name type="scientific">Aphanomyces astaci</name>
    <name type="common">Crayfish plague agent</name>
    <dbReference type="NCBI Taxonomy" id="112090"/>
    <lineage>
        <taxon>Eukaryota</taxon>
        <taxon>Sar</taxon>
        <taxon>Stramenopiles</taxon>
        <taxon>Oomycota</taxon>
        <taxon>Saprolegniomycetes</taxon>
        <taxon>Saprolegniales</taxon>
        <taxon>Verrucalvaceae</taxon>
        <taxon>Aphanomyces</taxon>
    </lineage>
</organism>
<gene>
    <name evidence="3" type="ORF">DYB38_006073</name>
</gene>
<dbReference type="GO" id="GO:0070390">
    <property type="term" value="C:transcription export complex 2"/>
    <property type="evidence" value="ECO:0007669"/>
    <property type="project" value="TreeGrafter"/>
</dbReference>
<dbReference type="EMBL" id="QUTC01004394">
    <property type="protein sequence ID" value="RHY64917.1"/>
    <property type="molecule type" value="Genomic_DNA"/>
</dbReference>